<keyword evidence="3" id="KW-1185">Reference proteome</keyword>
<dbReference type="KEGG" id="lnn:F0161_05715"/>
<sequence>MIKIYTDGATIGNPGPTGLGALIVEEQHQIQLKQAYPTQVTNHEAEFLAAIFGFQYLIDHHKNPDSILFYTDSRLLSDAIGKNYTKHYENLLVELNQLIDSFNLVVTQWIPDKSNHGAHELALQALHQISDK</sequence>
<dbReference type="OrthoDB" id="7845843at2"/>
<dbReference type="EMBL" id="CP043939">
    <property type="protein sequence ID" value="QER67398.1"/>
    <property type="molecule type" value="Genomic_DNA"/>
</dbReference>
<evidence type="ECO:0000259" key="1">
    <source>
        <dbReference type="PROSITE" id="PS50879"/>
    </source>
</evidence>
<dbReference type="Proteomes" id="UP000325295">
    <property type="component" value="Chromosome"/>
</dbReference>
<dbReference type="Gene3D" id="3.30.420.10">
    <property type="entry name" value="Ribonuclease H-like superfamily/Ribonuclease H"/>
    <property type="match status" value="1"/>
</dbReference>
<dbReference type="GO" id="GO:0003676">
    <property type="term" value="F:nucleic acid binding"/>
    <property type="evidence" value="ECO:0007669"/>
    <property type="project" value="InterPro"/>
</dbReference>
<gene>
    <name evidence="2" type="ORF">F0161_05715</name>
</gene>
<evidence type="ECO:0000313" key="3">
    <source>
        <dbReference type="Proteomes" id="UP000325295"/>
    </source>
</evidence>
<organism evidence="2 3">
    <name type="scientific">Paucilactobacillus nenjiangensis</name>
    <dbReference type="NCBI Taxonomy" id="1296540"/>
    <lineage>
        <taxon>Bacteria</taxon>
        <taxon>Bacillati</taxon>
        <taxon>Bacillota</taxon>
        <taxon>Bacilli</taxon>
        <taxon>Lactobacillales</taxon>
        <taxon>Lactobacillaceae</taxon>
        <taxon>Paucilactobacillus</taxon>
    </lineage>
</organism>
<dbReference type="GO" id="GO:0004523">
    <property type="term" value="F:RNA-DNA hybrid ribonuclease activity"/>
    <property type="evidence" value="ECO:0007669"/>
    <property type="project" value="InterPro"/>
</dbReference>
<dbReference type="AlphaFoldDB" id="A0A5P1X533"/>
<protein>
    <submittedName>
        <fullName evidence="2">Ribonuclease HI family protein</fullName>
    </submittedName>
</protein>
<dbReference type="RefSeq" id="WP_137602080.1">
    <property type="nucleotide sequence ID" value="NZ_BJEB01000030.1"/>
</dbReference>
<reference evidence="2 3" key="1">
    <citation type="submission" date="2019-09" db="EMBL/GenBank/DDBJ databases">
        <title>Complete Genome Sequence of Lactobacillus nenjiangensis SH-Y15, isolated from sauerkraut.</title>
        <authorList>
            <person name="Yang H."/>
        </authorList>
    </citation>
    <scope>NUCLEOTIDE SEQUENCE [LARGE SCALE GENOMIC DNA]</scope>
    <source>
        <strain evidence="2 3">SH-Y15</strain>
    </source>
</reference>
<dbReference type="InterPro" id="IPR012337">
    <property type="entry name" value="RNaseH-like_sf"/>
</dbReference>
<proteinExistence type="predicted"/>
<dbReference type="InterPro" id="IPR002156">
    <property type="entry name" value="RNaseH_domain"/>
</dbReference>
<dbReference type="CDD" id="cd09279">
    <property type="entry name" value="RNase_HI_like"/>
    <property type="match status" value="1"/>
</dbReference>
<dbReference type="SUPFAM" id="SSF53098">
    <property type="entry name" value="Ribonuclease H-like"/>
    <property type="match status" value="1"/>
</dbReference>
<dbReference type="InterPro" id="IPR036397">
    <property type="entry name" value="RNaseH_sf"/>
</dbReference>
<name>A0A5P1X533_9LACO</name>
<evidence type="ECO:0000313" key="2">
    <source>
        <dbReference type="EMBL" id="QER67398.1"/>
    </source>
</evidence>
<dbReference type="Pfam" id="PF13456">
    <property type="entry name" value="RVT_3"/>
    <property type="match status" value="1"/>
</dbReference>
<accession>A0A5P1X533</accession>
<dbReference type="PROSITE" id="PS50879">
    <property type="entry name" value="RNASE_H_1"/>
    <property type="match status" value="1"/>
</dbReference>
<feature type="domain" description="RNase H type-1" evidence="1">
    <location>
        <begin position="1"/>
        <end position="131"/>
    </location>
</feature>